<feature type="compositionally biased region" description="Low complexity" evidence="1">
    <location>
        <begin position="100"/>
        <end position="112"/>
    </location>
</feature>
<keyword evidence="3" id="KW-1185">Reference proteome</keyword>
<sequence length="165" mass="17868">MARQTPLTSFIKRPRSIRLALAELLCGRVSARLAELEDRVIALEQRCDAQAFAISNLGTIVAVEKARKSVTSRILRQHQADMESSHGKLSTQTTETNGLRTHSGVSGSGSRTSRSESADTGTRQSSHFNHRDTRIPSDLSASEAQPFCLSGWNDGGQHSATSSCD</sequence>
<evidence type="ECO:0000313" key="3">
    <source>
        <dbReference type="Proteomes" id="UP000292985"/>
    </source>
</evidence>
<protein>
    <submittedName>
        <fullName evidence="2">Uncharacterized protein</fullName>
    </submittedName>
</protein>
<evidence type="ECO:0000256" key="1">
    <source>
        <dbReference type="SAM" id="MobiDB-lite"/>
    </source>
</evidence>
<dbReference type="Proteomes" id="UP000292985">
    <property type="component" value="Unassembled WGS sequence"/>
</dbReference>
<gene>
    <name evidence="2" type="ORF">EAJ18_11670</name>
</gene>
<feature type="region of interest" description="Disordered" evidence="1">
    <location>
        <begin position="77"/>
        <end position="140"/>
    </location>
</feature>
<dbReference type="EMBL" id="RCYA01000004">
    <property type="protein sequence ID" value="RYT43727.1"/>
    <property type="molecule type" value="Genomic_DNA"/>
</dbReference>
<reference evidence="2 3" key="1">
    <citation type="journal article" date="2019" name="Science, e1252229">
        <title>Invertible promoters mediate bacterial phase variation, antibiotic resistance, and host adaptation in the gut.</title>
        <authorList>
            <person name="Jiang X."/>
            <person name="Hall A.B."/>
            <person name="Arthur T.D."/>
            <person name="Plichta D.R."/>
            <person name="Covington C.T."/>
            <person name="Poyet M."/>
            <person name="Crothers J."/>
            <person name="Moses P.L."/>
            <person name="Tolonen A.C."/>
            <person name="Vlamakis H."/>
            <person name="Alm E.J."/>
            <person name="Xavier R.J."/>
        </authorList>
    </citation>
    <scope>NUCLEOTIDE SEQUENCE [LARGE SCALE GENOMIC DNA]</scope>
    <source>
        <strain evidence="3">ca_0067</strain>
    </source>
</reference>
<organism evidence="2 3">
    <name type="scientific">Citrobacter amalonaticus</name>
    <dbReference type="NCBI Taxonomy" id="35703"/>
    <lineage>
        <taxon>Bacteria</taxon>
        <taxon>Pseudomonadati</taxon>
        <taxon>Pseudomonadota</taxon>
        <taxon>Gammaproteobacteria</taxon>
        <taxon>Enterobacterales</taxon>
        <taxon>Enterobacteriaceae</taxon>
        <taxon>Citrobacter</taxon>
    </lineage>
</organism>
<feature type="compositionally biased region" description="Polar residues" evidence="1">
    <location>
        <begin position="118"/>
        <end position="127"/>
    </location>
</feature>
<name>A0ABY0HVG8_CITAM</name>
<proteinExistence type="predicted"/>
<evidence type="ECO:0000313" key="2">
    <source>
        <dbReference type="EMBL" id="RYT43727.1"/>
    </source>
</evidence>
<feature type="compositionally biased region" description="Polar residues" evidence="1">
    <location>
        <begin position="87"/>
        <end position="99"/>
    </location>
</feature>
<accession>A0ABY0HVG8</accession>
<comment type="caution">
    <text evidence="2">The sequence shown here is derived from an EMBL/GenBank/DDBJ whole genome shotgun (WGS) entry which is preliminary data.</text>
</comment>
<dbReference type="RefSeq" id="WP_130097688.1">
    <property type="nucleotide sequence ID" value="NZ_RCYA01000004.1"/>
</dbReference>